<dbReference type="OrthoDB" id="2316324at2759"/>
<feature type="non-terminal residue" evidence="1">
    <location>
        <position position="160"/>
    </location>
</feature>
<name>A0A9N9IIR4_9GLOM</name>
<comment type="caution">
    <text evidence="1">The sequence shown here is derived from an EMBL/GenBank/DDBJ whole genome shotgun (WGS) entry which is preliminary data.</text>
</comment>
<sequence length="160" mass="18973">INKVSQEVQQKKKESELATMHPVFHLEQLNNLQLQCIQLIKILVSIPEIDKLLHEWQNKINTNLNIQINNYKYGGDWYQQFCTHLYDSNIDPSVKRLVAYLLLENVIKGCFKNDNQFIKDIDIYDKYIKPQSIIQLDPSEDAKFKYITGWLIFKITKKDK</sequence>
<organism evidence="1 2">
    <name type="scientific">Racocetra fulgida</name>
    <dbReference type="NCBI Taxonomy" id="60492"/>
    <lineage>
        <taxon>Eukaryota</taxon>
        <taxon>Fungi</taxon>
        <taxon>Fungi incertae sedis</taxon>
        <taxon>Mucoromycota</taxon>
        <taxon>Glomeromycotina</taxon>
        <taxon>Glomeromycetes</taxon>
        <taxon>Diversisporales</taxon>
        <taxon>Gigasporaceae</taxon>
        <taxon>Racocetra</taxon>
    </lineage>
</organism>
<keyword evidence="2" id="KW-1185">Reference proteome</keyword>
<dbReference type="Proteomes" id="UP000789396">
    <property type="component" value="Unassembled WGS sequence"/>
</dbReference>
<proteinExistence type="predicted"/>
<gene>
    <name evidence="1" type="ORF">RFULGI_LOCUS12592</name>
</gene>
<accession>A0A9N9IIR4</accession>
<protein>
    <submittedName>
        <fullName evidence="1">6905_t:CDS:1</fullName>
    </submittedName>
</protein>
<evidence type="ECO:0000313" key="1">
    <source>
        <dbReference type="EMBL" id="CAG8737389.1"/>
    </source>
</evidence>
<reference evidence="1" key="1">
    <citation type="submission" date="2021-06" db="EMBL/GenBank/DDBJ databases">
        <authorList>
            <person name="Kallberg Y."/>
            <person name="Tangrot J."/>
            <person name="Rosling A."/>
        </authorList>
    </citation>
    <scope>NUCLEOTIDE SEQUENCE</scope>
    <source>
        <strain evidence="1">IN212</strain>
    </source>
</reference>
<dbReference type="AlphaFoldDB" id="A0A9N9IIR4"/>
<dbReference type="EMBL" id="CAJVPZ010030697">
    <property type="protein sequence ID" value="CAG8737389.1"/>
    <property type="molecule type" value="Genomic_DNA"/>
</dbReference>
<feature type="non-terminal residue" evidence="1">
    <location>
        <position position="1"/>
    </location>
</feature>
<evidence type="ECO:0000313" key="2">
    <source>
        <dbReference type="Proteomes" id="UP000789396"/>
    </source>
</evidence>